<feature type="compositionally biased region" description="Basic and acidic residues" evidence="1">
    <location>
        <begin position="320"/>
        <end position="329"/>
    </location>
</feature>
<evidence type="ECO:0000313" key="3">
    <source>
        <dbReference type="Proteomes" id="UP000241818"/>
    </source>
</evidence>
<proteinExistence type="predicted"/>
<name>A0A2T3AXP7_AMORE</name>
<feature type="region of interest" description="Disordered" evidence="1">
    <location>
        <begin position="1"/>
        <end position="35"/>
    </location>
</feature>
<keyword evidence="3" id="KW-1185">Reference proteome</keyword>
<dbReference type="EMBL" id="KZ679013">
    <property type="protein sequence ID" value="PSS14834.1"/>
    <property type="molecule type" value="Genomic_DNA"/>
</dbReference>
<evidence type="ECO:0000313" key="2">
    <source>
        <dbReference type="EMBL" id="PSS14834.1"/>
    </source>
</evidence>
<protein>
    <submittedName>
        <fullName evidence="2">Uncharacterized protein</fullName>
    </submittedName>
</protein>
<dbReference type="RefSeq" id="XP_024719433.1">
    <property type="nucleotide sequence ID" value="XM_024865224.1"/>
</dbReference>
<dbReference type="GeneID" id="36573305"/>
<evidence type="ECO:0000256" key="1">
    <source>
        <dbReference type="SAM" id="MobiDB-lite"/>
    </source>
</evidence>
<organism evidence="2 3">
    <name type="scientific">Amorphotheca resinae ATCC 22711</name>
    <dbReference type="NCBI Taxonomy" id="857342"/>
    <lineage>
        <taxon>Eukaryota</taxon>
        <taxon>Fungi</taxon>
        <taxon>Dikarya</taxon>
        <taxon>Ascomycota</taxon>
        <taxon>Pezizomycotina</taxon>
        <taxon>Leotiomycetes</taxon>
        <taxon>Helotiales</taxon>
        <taxon>Amorphothecaceae</taxon>
        <taxon>Amorphotheca</taxon>
    </lineage>
</organism>
<dbReference type="Proteomes" id="UP000241818">
    <property type="component" value="Unassembled WGS sequence"/>
</dbReference>
<dbReference type="AlphaFoldDB" id="A0A2T3AXP7"/>
<dbReference type="OrthoDB" id="3471830at2759"/>
<gene>
    <name evidence="2" type="ORF">M430DRAFT_253360</name>
</gene>
<accession>A0A2T3AXP7</accession>
<sequence>MPPRSENPRLSRTPSGRDKNEAKATRDSLGGSLPSESSHFLDTTTHIQQTNLSPSPEILQEAIELLQLEASKCFPDSGLPCDIPIFQFWLTKTPQYISERLQALYYRGRIQSTLLDTFTVLIQRGFITLDSLRKPIALWTGSDAVSTITDLLTTFDVLAKEVQFDIDNKKPHPLWESYTMFEATNWLSTLIARSCADVATLFETIEVSNYLGGRNKAAFERYQEKSPNKRFDCNADERATADGTTPMNYFGFWLPHGLGNKSEHEIRLEIMSCVKRFDNIERVYKSFFDIPDDRSLFVASEGGTGKVNQVKGDAEYPDDTLLRADQQAK</sequence>
<feature type="region of interest" description="Disordered" evidence="1">
    <location>
        <begin position="304"/>
        <end position="329"/>
    </location>
</feature>
<feature type="compositionally biased region" description="Basic and acidic residues" evidence="1">
    <location>
        <begin position="15"/>
        <end position="26"/>
    </location>
</feature>
<dbReference type="InParanoid" id="A0A2T3AXP7"/>
<reference evidence="2 3" key="1">
    <citation type="journal article" date="2018" name="New Phytol.">
        <title>Comparative genomics and transcriptomics depict ericoid mycorrhizal fungi as versatile saprotrophs and plant mutualists.</title>
        <authorList>
            <person name="Martino E."/>
            <person name="Morin E."/>
            <person name="Grelet G.A."/>
            <person name="Kuo A."/>
            <person name="Kohler A."/>
            <person name="Daghino S."/>
            <person name="Barry K.W."/>
            <person name="Cichocki N."/>
            <person name="Clum A."/>
            <person name="Dockter R.B."/>
            <person name="Hainaut M."/>
            <person name="Kuo R.C."/>
            <person name="LaButti K."/>
            <person name="Lindahl B.D."/>
            <person name="Lindquist E.A."/>
            <person name="Lipzen A."/>
            <person name="Khouja H.R."/>
            <person name="Magnuson J."/>
            <person name="Murat C."/>
            <person name="Ohm R.A."/>
            <person name="Singer S.W."/>
            <person name="Spatafora J.W."/>
            <person name="Wang M."/>
            <person name="Veneault-Fourrey C."/>
            <person name="Henrissat B."/>
            <person name="Grigoriev I.V."/>
            <person name="Martin F.M."/>
            <person name="Perotto S."/>
        </authorList>
    </citation>
    <scope>NUCLEOTIDE SEQUENCE [LARGE SCALE GENOMIC DNA]</scope>
    <source>
        <strain evidence="2 3">ATCC 22711</strain>
    </source>
</reference>